<evidence type="ECO:0000313" key="2">
    <source>
        <dbReference type="EMBL" id="GGD23561.1"/>
    </source>
</evidence>
<evidence type="ECO:0000313" key="3">
    <source>
        <dbReference type="Proteomes" id="UP000642571"/>
    </source>
</evidence>
<comment type="caution">
    <text evidence="2">The sequence shown here is derived from an EMBL/GenBank/DDBJ whole genome shotgun (WGS) entry which is preliminary data.</text>
</comment>
<protein>
    <recommendedName>
        <fullName evidence="4">Transporter</fullName>
    </recommendedName>
</protein>
<reference evidence="3" key="1">
    <citation type="journal article" date="2019" name="Int. J. Syst. Evol. Microbiol.">
        <title>The Global Catalogue of Microorganisms (GCM) 10K type strain sequencing project: providing services to taxonomists for standard genome sequencing and annotation.</title>
        <authorList>
            <consortium name="The Broad Institute Genomics Platform"/>
            <consortium name="The Broad Institute Genome Sequencing Center for Infectious Disease"/>
            <person name="Wu L."/>
            <person name="Ma J."/>
        </authorList>
    </citation>
    <scope>NUCLEOTIDE SEQUENCE [LARGE SCALE GENOMIC DNA]</scope>
    <source>
        <strain evidence="3">CGMCC 1.15353</strain>
    </source>
</reference>
<organism evidence="2 3">
    <name type="scientific">Pontibacillus salipaludis</name>
    <dbReference type="NCBI Taxonomy" id="1697394"/>
    <lineage>
        <taxon>Bacteria</taxon>
        <taxon>Bacillati</taxon>
        <taxon>Bacillota</taxon>
        <taxon>Bacilli</taxon>
        <taxon>Bacillales</taxon>
        <taxon>Bacillaceae</taxon>
        <taxon>Pontibacillus</taxon>
    </lineage>
</organism>
<proteinExistence type="predicted"/>
<evidence type="ECO:0000256" key="1">
    <source>
        <dbReference type="SAM" id="MobiDB-lite"/>
    </source>
</evidence>
<dbReference type="RefSeq" id="WP_188655588.1">
    <property type="nucleotide sequence ID" value="NZ_BMIN01000019.1"/>
</dbReference>
<accession>A0ABQ1QET9</accession>
<gene>
    <name evidence="2" type="ORF">GCM10011389_34120</name>
</gene>
<dbReference type="EMBL" id="BMIN01000019">
    <property type="protein sequence ID" value="GGD23561.1"/>
    <property type="molecule type" value="Genomic_DNA"/>
</dbReference>
<name>A0ABQ1QET9_9BACI</name>
<evidence type="ECO:0008006" key="4">
    <source>
        <dbReference type="Google" id="ProtNLM"/>
    </source>
</evidence>
<feature type="region of interest" description="Disordered" evidence="1">
    <location>
        <begin position="23"/>
        <end position="82"/>
    </location>
</feature>
<feature type="compositionally biased region" description="Pro residues" evidence="1">
    <location>
        <begin position="34"/>
        <end position="43"/>
    </location>
</feature>
<keyword evidence="3" id="KW-1185">Reference proteome</keyword>
<sequence>MDYRQNDGLNWLVGQLLPGQGGFGGGFGGGYPQQQPPFGPPPGQGGGGQPPFGPPPGQGGGGQPPFGPPPGQGQFNGYGGQPSVFAVDPGSFYGCLYRYTRVRLNNGRRFWYYPTFIGRTSVGGYRWRSSQNRWVYFVIDTDRIASFSCS</sequence>
<dbReference type="Proteomes" id="UP000642571">
    <property type="component" value="Unassembled WGS sequence"/>
</dbReference>